<dbReference type="eggNOG" id="COG4927">
    <property type="taxonomic scope" value="Bacteria"/>
</dbReference>
<dbReference type="Pfam" id="PF03417">
    <property type="entry name" value="AAT"/>
    <property type="match status" value="1"/>
</dbReference>
<gene>
    <name evidence="2" type="ordered locus">SE_1616</name>
</gene>
<reference evidence="2 3" key="1">
    <citation type="journal article" date="2003" name="Mol. Microbiol.">
        <title>Genome-based analysis of virulence genes in a non-biofilm-forming Staphylococcus epidermidis strain (ATCC 12228).</title>
        <authorList>
            <person name="Zhang Y.Q."/>
            <person name="Ren S.X."/>
            <person name="Li H.L."/>
            <person name="Wang Y.X."/>
            <person name="Fu G."/>
            <person name="Yang J."/>
            <person name="Qin Z.Q."/>
            <person name="Miao Y.G."/>
            <person name="Wang W.Y."/>
            <person name="Chen R.S."/>
            <person name="Shen Y."/>
            <person name="Chen Z."/>
            <person name="Yuan Z.H."/>
            <person name="Zhao G.P."/>
            <person name="Qu D."/>
            <person name="Danchin A."/>
            <person name="Wen Y.M."/>
        </authorList>
    </citation>
    <scope>NUCLEOTIDE SEQUENCE [LARGE SCALE GENOMIC DNA]</scope>
    <source>
        <strain evidence="3">ATCC 12228 / FDA PCI 1200</strain>
    </source>
</reference>
<name>A0A0H2VIP7_STAES</name>
<dbReference type="NCBIfam" id="NF040521">
    <property type="entry name" value="C45_proenzyme"/>
    <property type="match status" value="1"/>
</dbReference>
<evidence type="ECO:0000313" key="3">
    <source>
        <dbReference type="Proteomes" id="UP000001411"/>
    </source>
</evidence>
<organism evidence="2 3">
    <name type="scientific">Staphylococcus epidermidis (strain ATCC 12228 / FDA PCI 1200)</name>
    <dbReference type="NCBI Taxonomy" id="176280"/>
    <lineage>
        <taxon>Bacteria</taxon>
        <taxon>Bacillati</taxon>
        <taxon>Bacillota</taxon>
        <taxon>Bacilli</taxon>
        <taxon>Bacillales</taxon>
        <taxon>Staphylococcaceae</taxon>
        <taxon>Staphylococcus</taxon>
    </lineage>
</organism>
<dbReference type="InterPro" id="IPR029055">
    <property type="entry name" value="Ntn_hydrolases_N"/>
</dbReference>
<dbReference type="HOGENOM" id="CLU_069137_0_0_9"/>
<dbReference type="OrthoDB" id="8617387at2"/>
<dbReference type="KEGG" id="sep:SE_1616"/>
<dbReference type="SUPFAM" id="SSF56235">
    <property type="entry name" value="N-terminal nucleophile aminohydrolases (Ntn hydrolases)"/>
    <property type="match status" value="1"/>
</dbReference>
<dbReference type="PANTHER" id="PTHR34180">
    <property type="entry name" value="PEPTIDASE C45"/>
    <property type="match status" value="1"/>
</dbReference>
<accession>A0A0H2VIP7</accession>
<dbReference type="AlphaFoldDB" id="A0A0H2VIP7"/>
<evidence type="ECO:0000313" key="2">
    <source>
        <dbReference type="EMBL" id="AAO05215.1"/>
    </source>
</evidence>
<feature type="domain" description="Peptidase C45 hydrolase" evidence="1">
    <location>
        <begin position="104"/>
        <end position="312"/>
    </location>
</feature>
<protein>
    <recommendedName>
        <fullName evidence="1">Peptidase C45 hydrolase domain-containing protein</fullName>
    </recommendedName>
</protein>
<dbReference type="CDD" id="cd01935">
    <property type="entry name" value="Ntn_CGH_like"/>
    <property type="match status" value="1"/>
</dbReference>
<dbReference type="RefSeq" id="WP_001830433.1">
    <property type="nucleotide sequence ID" value="NC_004461.1"/>
</dbReference>
<dbReference type="EMBL" id="AE015929">
    <property type="protein sequence ID" value="AAO05215.1"/>
    <property type="molecule type" value="Genomic_DNA"/>
</dbReference>
<evidence type="ECO:0000259" key="1">
    <source>
        <dbReference type="Pfam" id="PF03417"/>
    </source>
</evidence>
<dbReference type="SMR" id="A0A0H2VIP7"/>
<proteinExistence type="predicted"/>
<dbReference type="Gene3D" id="3.60.60.10">
    <property type="entry name" value="Penicillin V Acylase, Chain A"/>
    <property type="match status" value="1"/>
</dbReference>
<dbReference type="InterPro" id="IPR047794">
    <property type="entry name" value="C45_proenzyme-like"/>
</dbReference>
<dbReference type="PATRIC" id="fig|176280.10.peg.1581"/>
<dbReference type="Proteomes" id="UP000001411">
    <property type="component" value="Chromosome"/>
</dbReference>
<sequence>MQKVRSDIMTHRGSHYDLGVKTALWLQTTPLLKNRNKEWRKRIPRFDIDVKETYDIFQIYSPQIWEEIIGMQDVLNLPTKQMILNFGHYRFTDLKDSGCTVYKGRDFLVRNYDYHPATYDGRYLLFQPNDGGLSQIGPTSRVTGRMDGMNEYGLVMAYNFMHRKKPANGFVCYMVGRLILENCKNVTEAIKFLKEVPHRSSFSYILMDRHSNYAIVEVTPRSIDVRYEHICTNHFELLTHENRNYTRESKERLNRVINKTTPSTNKDIAFKLFNDPQYEIYSNLFKSWSGTIHTSLYEPNSLIAWMALGQNSHPTSINFSNWLKGKKLNINYFEGEIDTPLTFATY</sequence>
<dbReference type="InterPro" id="IPR005079">
    <property type="entry name" value="Peptidase_C45_hydrolase"/>
</dbReference>
<dbReference type="PANTHER" id="PTHR34180:SF1">
    <property type="entry name" value="BETA-ALANYL-DOPAMINE_CARCININE HYDROLASE"/>
    <property type="match status" value="1"/>
</dbReference>
<dbReference type="InterPro" id="IPR047801">
    <property type="entry name" value="Peptidase_C45"/>
</dbReference>